<keyword evidence="1" id="KW-0472">Membrane</keyword>
<evidence type="ECO:0000256" key="1">
    <source>
        <dbReference type="SAM" id="Phobius"/>
    </source>
</evidence>
<reference evidence="2 3" key="1">
    <citation type="submission" date="2024-01" db="EMBL/GenBank/DDBJ databases">
        <title>The genomes of 5 underutilized Papilionoideae crops provide insights into root nodulation and disease resistanc.</title>
        <authorList>
            <person name="Jiang F."/>
        </authorList>
    </citation>
    <scope>NUCLEOTIDE SEQUENCE [LARGE SCALE GENOMIC DNA]</scope>
    <source>
        <strain evidence="2">DUOXIRENSHENG_FW03</strain>
        <tissue evidence="2">Leaves</tissue>
    </source>
</reference>
<keyword evidence="1" id="KW-1133">Transmembrane helix</keyword>
<evidence type="ECO:0000313" key="3">
    <source>
        <dbReference type="Proteomes" id="UP001386955"/>
    </source>
</evidence>
<evidence type="ECO:0000313" key="2">
    <source>
        <dbReference type="EMBL" id="KAK7412617.1"/>
    </source>
</evidence>
<accession>A0AAN9T1I5</accession>
<feature type="transmembrane region" description="Helical" evidence="1">
    <location>
        <begin position="30"/>
        <end position="48"/>
    </location>
</feature>
<name>A0AAN9T1I5_PSOTE</name>
<protein>
    <submittedName>
        <fullName evidence="2">Uncharacterized protein</fullName>
    </submittedName>
</protein>
<dbReference type="EMBL" id="JAYMYS010000001">
    <property type="protein sequence ID" value="KAK7412617.1"/>
    <property type="molecule type" value="Genomic_DNA"/>
</dbReference>
<sequence>MHAEFRYIMKLLSMPMLILTLQFFSLRCSAFVLTFLMMLTLNIMLNSYSSSIFSPQNKNLKLLYHLLNMNIRMEIFGPVNIHN</sequence>
<dbReference type="Proteomes" id="UP001386955">
    <property type="component" value="Unassembled WGS sequence"/>
</dbReference>
<comment type="caution">
    <text evidence="2">The sequence shown here is derived from an EMBL/GenBank/DDBJ whole genome shotgun (WGS) entry which is preliminary data.</text>
</comment>
<keyword evidence="3" id="KW-1185">Reference proteome</keyword>
<proteinExistence type="predicted"/>
<gene>
    <name evidence="2" type="ORF">VNO78_04119</name>
</gene>
<organism evidence="2 3">
    <name type="scientific">Psophocarpus tetragonolobus</name>
    <name type="common">Winged bean</name>
    <name type="synonym">Dolichos tetragonolobus</name>
    <dbReference type="NCBI Taxonomy" id="3891"/>
    <lineage>
        <taxon>Eukaryota</taxon>
        <taxon>Viridiplantae</taxon>
        <taxon>Streptophyta</taxon>
        <taxon>Embryophyta</taxon>
        <taxon>Tracheophyta</taxon>
        <taxon>Spermatophyta</taxon>
        <taxon>Magnoliopsida</taxon>
        <taxon>eudicotyledons</taxon>
        <taxon>Gunneridae</taxon>
        <taxon>Pentapetalae</taxon>
        <taxon>rosids</taxon>
        <taxon>fabids</taxon>
        <taxon>Fabales</taxon>
        <taxon>Fabaceae</taxon>
        <taxon>Papilionoideae</taxon>
        <taxon>50 kb inversion clade</taxon>
        <taxon>NPAAA clade</taxon>
        <taxon>indigoferoid/millettioid clade</taxon>
        <taxon>Phaseoleae</taxon>
        <taxon>Psophocarpus</taxon>
    </lineage>
</organism>
<dbReference type="AlphaFoldDB" id="A0AAN9T1I5"/>
<keyword evidence="1" id="KW-0812">Transmembrane</keyword>